<feature type="chain" id="PRO_5026888016" evidence="1">
    <location>
        <begin position="21"/>
        <end position="288"/>
    </location>
</feature>
<proteinExistence type="predicted"/>
<gene>
    <name evidence="3" type="primary">LOC112048268</name>
</gene>
<evidence type="ECO:0000256" key="1">
    <source>
        <dbReference type="SAM" id="SignalP"/>
    </source>
</evidence>
<name>A0A6J1N8U9_BICAN</name>
<dbReference type="Proteomes" id="UP001652582">
    <property type="component" value="Chromosome 18"/>
</dbReference>
<evidence type="ECO:0000313" key="2">
    <source>
        <dbReference type="Proteomes" id="UP001652582"/>
    </source>
</evidence>
<keyword evidence="1" id="KW-0732">Signal</keyword>
<reference evidence="3" key="1">
    <citation type="submission" date="2025-08" db="UniProtKB">
        <authorList>
            <consortium name="RefSeq"/>
        </authorList>
    </citation>
    <scope>IDENTIFICATION</scope>
</reference>
<feature type="signal peptide" evidence="1">
    <location>
        <begin position="1"/>
        <end position="20"/>
    </location>
</feature>
<dbReference type="OrthoDB" id="7277646at2759"/>
<evidence type="ECO:0000313" key="3">
    <source>
        <dbReference type="RefSeq" id="XP_023941512.1"/>
    </source>
</evidence>
<dbReference type="AlphaFoldDB" id="A0A6J1N8U9"/>
<dbReference type="KEGG" id="bany:112048268"/>
<dbReference type="RefSeq" id="XP_023941512.1">
    <property type="nucleotide sequence ID" value="XM_024085744.2"/>
</dbReference>
<sequence>MSLKVNIVILPIVLLVCVEARIRIYITDTPIERIGTRLYKKELLTNEFVDAKELAYDSATRNLYFMHMDDLIQNSGRAVVNIITKDTMRINGIARNKATAVDQESGEVYFGSDNGLYKYDPLLGEAVNIGLYNMNILKIVIRNNAMYVIDANSHKIYKIFDHGSKAIRVGNMKAVLEFDVDYHRNIHYVSMCGVYCAVNGDEIVKNKDLTAVYHFISDEYTTFGVTENGLYEIDCFNGTAKHVADLNFSPRSIIFGDYGDIFYSVDSGIYQLKPISSYTVYNVKRNGT</sequence>
<dbReference type="SUPFAM" id="SSF63829">
    <property type="entry name" value="Calcium-dependent phosphotriesterase"/>
    <property type="match status" value="1"/>
</dbReference>
<protein>
    <submittedName>
        <fullName evidence="3">Ommochrome-binding protein-like</fullName>
    </submittedName>
</protein>
<dbReference type="GeneID" id="112048268"/>
<keyword evidence="2" id="KW-1185">Reference proteome</keyword>
<accession>A0A6J1N8U9</accession>
<organism evidence="2 3">
    <name type="scientific">Bicyclus anynana</name>
    <name type="common">Squinting bush brown butterfly</name>
    <dbReference type="NCBI Taxonomy" id="110368"/>
    <lineage>
        <taxon>Eukaryota</taxon>
        <taxon>Metazoa</taxon>
        <taxon>Ecdysozoa</taxon>
        <taxon>Arthropoda</taxon>
        <taxon>Hexapoda</taxon>
        <taxon>Insecta</taxon>
        <taxon>Pterygota</taxon>
        <taxon>Neoptera</taxon>
        <taxon>Endopterygota</taxon>
        <taxon>Lepidoptera</taxon>
        <taxon>Glossata</taxon>
        <taxon>Ditrysia</taxon>
        <taxon>Papilionoidea</taxon>
        <taxon>Nymphalidae</taxon>
        <taxon>Satyrinae</taxon>
        <taxon>Satyrini</taxon>
        <taxon>Mycalesina</taxon>
        <taxon>Bicyclus</taxon>
    </lineage>
</organism>